<protein>
    <submittedName>
        <fullName evidence="1">Uncharacterized protein</fullName>
    </submittedName>
</protein>
<name>A0A6H5HT35_9HEMI</name>
<dbReference type="Proteomes" id="UP000479000">
    <property type="component" value="Unassembled WGS sequence"/>
</dbReference>
<dbReference type="AlphaFoldDB" id="A0A6H5HT35"/>
<evidence type="ECO:0000313" key="2">
    <source>
        <dbReference type="Proteomes" id="UP000479000"/>
    </source>
</evidence>
<dbReference type="EMBL" id="CADCXU010032273">
    <property type="protein sequence ID" value="CAB0018117.1"/>
    <property type="molecule type" value="Genomic_DNA"/>
</dbReference>
<reference evidence="1 2" key="1">
    <citation type="submission" date="2020-02" db="EMBL/GenBank/DDBJ databases">
        <authorList>
            <person name="Ferguson B K."/>
        </authorList>
    </citation>
    <scope>NUCLEOTIDE SEQUENCE [LARGE SCALE GENOMIC DNA]</scope>
</reference>
<evidence type="ECO:0000313" key="1">
    <source>
        <dbReference type="EMBL" id="CAB0018117.1"/>
    </source>
</evidence>
<keyword evidence="2" id="KW-1185">Reference proteome</keyword>
<accession>A0A6H5HT35</accession>
<sequence>MRRRRYNIRKSKVGGAAPGRVLRAILIGRFCIRRVRLFLSLSPPILRETPLFGRRNHRTTTLSELLQSRPDGRSIVWQISRKSRRNGRLLPFFCRWTEDYAILLSVIAV</sequence>
<organism evidence="1 2">
    <name type="scientific">Nesidiocoris tenuis</name>
    <dbReference type="NCBI Taxonomy" id="355587"/>
    <lineage>
        <taxon>Eukaryota</taxon>
        <taxon>Metazoa</taxon>
        <taxon>Ecdysozoa</taxon>
        <taxon>Arthropoda</taxon>
        <taxon>Hexapoda</taxon>
        <taxon>Insecta</taxon>
        <taxon>Pterygota</taxon>
        <taxon>Neoptera</taxon>
        <taxon>Paraneoptera</taxon>
        <taxon>Hemiptera</taxon>
        <taxon>Heteroptera</taxon>
        <taxon>Panheteroptera</taxon>
        <taxon>Cimicomorpha</taxon>
        <taxon>Miridae</taxon>
        <taxon>Dicyphina</taxon>
        <taxon>Nesidiocoris</taxon>
    </lineage>
</organism>
<proteinExistence type="predicted"/>
<gene>
    <name evidence="1" type="ORF">NTEN_LOCUS22026</name>
</gene>